<name>A0ABN9BGQ2_9NEOB</name>
<keyword evidence="2" id="KW-1185">Reference proteome</keyword>
<evidence type="ECO:0000313" key="2">
    <source>
        <dbReference type="Proteomes" id="UP001162483"/>
    </source>
</evidence>
<proteinExistence type="predicted"/>
<gene>
    <name evidence="1" type="ORF">SPARVUS_LOCUS2872072</name>
</gene>
<accession>A0ABN9BGQ2</accession>
<evidence type="ECO:0000313" key="1">
    <source>
        <dbReference type="EMBL" id="CAI9546720.1"/>
    </source>
</evidence>
<dbReference type="EMBL" id="CATNWA010003954">
    <property type="protein sequence ID" value="CAI9546720.1"/>
    <property type="molecule type" value="Genomic_DNA"/>
</dbReference>
<comment type="caution">
    <text evidence="1">The sequence shown here is derived from an EMBL/GenBank/DDBJ whole genome shotgun (WGS) entry which is preliminary data.</text>
</comment>
<organism evidence="1 2">
    <name type="scientific">Staurois parvus</name>
    <dbReference type="NCBI Taxonomy" id="386267"/>
    <lineage>
        <taxon>Eukaryota</taxon>
        <taxon>Metazoa</taxon>
        <taxon>Chordata</taxon>
        <taxon>Craniata</taxon>
        <taxon>Vertebrata</taxon>
        <taxon>Euteleostomi</taxon>
        <taxon>Amphibia</taxon>
        <taxon>Batrachia</taxon>
        <taxon>Anura</taxon>
        <taxon>Neobatrachia</taxon>
        <taxon>Ranoidea</taxon>
        <taxon>Ranidae</taxon>
        <taxon>Staurois</taxon>
    </lineage>
</organism>
<dbReference type="Proteomes" id="UP001162483">
    <property type="component" value="Unassembled WGS sequence"/>
</dbReference>
<protein>
    <submittedName>
        <fullName evidence="1">Uncharacterized protein</fullName>
    </submittedName>
</protein>
<feature type="non-terminal residue" evidence="1">
    <location>
        <position position="62"/>
    </location>
</feature>
<sequence>MTRDCGHSTGDDQRLRTQYRRWPETADTVQEMARDCGHSTGDGQRLRTQYRRWPETADTVQG</sequence>
<reference evidence="1" key="1">
    <citation type="submission" date="2023-05" db="EMBL/GenBank/DDBJ databases">
        <authorList>
            <person name="Stuckert A."/>
        </authorList>
    </citation>
    <scope>NUCLEOTIDE SEQUENCE</scope>
</reference>